<dbReference type="SUPFAM" id="SSF57903">
    <property type="entry name" value="FYVE/PHD zinc finger"/>
    <property type="match status" value="1"/>
</dbReference>
<protein>
    <submittedName>
        <fullName evidence="8">Phd finger</fullName>
    </submittedName>
</protein>
<evidence type="ECO:0000256" key="3">
    <source>
        <dbReference type="ARBA" id="ARBA00022833"/>
    </source>
</evidence>
<dbReference type="Pfam" id="PF00628">
    <property type="entry name" value="PHD"/>
    <property type="match status" value="1"/>
</dbReference>
<dbReference type="InterPro" id="IPR019786">
    <property type="entry name" value="Zinc_finger_PHD-type_CS"/>
</dbReference>
<dbReference type="Gene3D" id="3.30.40.10">
    <property type="entry name" value="Zinc/RING finger domain, C3HC4 (zinc finger)"/>
    <property type="match status" value="1"/>
</dbReference>
<evidence type="ECO:0000256" key="5">
    <source>
        <dbReference type="SAM" id="MobiDB-lite"/>
    </source>
</evidence>
<evidence type="ECO:0000256" key="2">
    <source>
        <dbReference type="ARBA" id="ARBA00022771"/>
    </source>
</evidence>
<organism evidence="8 9">
    <name type="scientific">Olea europaea subsp. europaea</name>
    <dbReference type="NCBI Taxonomy" id="158383"/>
    <lineage>
        <taxon>Eukaryota</taxon>
        <taxon>Viridiplantae</taxon>
        <taxon>Streptophyta</taxon>
        <taxon>Embryophyta</taxon>
        <taxon>Tracheophyta</taxon>
        <taxon>Spermatophyta</taxon>
        <taxon>Magnoliopsida</taxon>
        <taxon>eudicotyledons</taxon>
        <taxon>Gunneridae</taxon>
        <taxon>Pentapetalae</taxon>
        <taxon>asterids</taxon>
        <taxon>lamiids</taxon>
        <taxon>Lamiales</taxon>
        <taxon>Oleaceae</taxon>
        <taxon>Oleeae</taxon>
        <taxon>Olea</taxon>
    </lineage>
</organism>
<reference evidence="8 9" key="1">
    <citation type="submission" date="2019-12" db="EMBL/GenBank/DDBJ databases">
        <authorList>
            <person name="Alioto T."/>
            <person name="Alioto T."/>
            <person name="Gomez Garrido J."/>
        </authorList>
    </citation>
    <scope>NUCLEOTIDE SEQUENCE [LARGE SCALE GENOMIC DNA]</scope>
</reference>
<dbReference type="CDD" id="cd15489">
    <property type="entry name" value="PHD_SF"/>
    <property type="match status" value="1"/>
</dbReference>
<dbReference type="InterPro" id="IPR056699">
    <property type="entry name" value="DUF7797"/>
</dbReference>
<feature type="domain" description="PHD-type" evidence="6">
    <location>
        <begin position="390"/>
        <end position="442"/>
    </location>
</feature>
<accession>A0A8S0SZJ0</accession>
<evidence type="ECO:0000259" key="6">
    <source>
        <dbReference type="PROSITE" id="PS50016"/>
    </source>
</evidence>
<dbReference type="Pfam" id="PF25073">
    <property type="entry name" value="DUF7797"/>
    <property type="match status" value="1"/>
</dbReference>
<evidence type="ECO:0000256" key="1">
    <source>
        <dbReference type="ARBA" id="ARBA00022723"/>
    </source>
</evidence>
<proteinExistence type="predicted"/>
<dbReference type="OrthoDB" id="787137at2759"/>
<dbReference type="InterPro" id="IPR013083">
    <property type="entry name" value="Znf_RING/FYVE/PHD"/>
</dbReference>
<sequence>MDSTVEIESGRRLVGLGEKSLAEGDVVLSKVDPLGKKRLAEGDVGLSKEGPPAKRIKRGELIGNMKKVAETVLVLAAMGKMRGGRVPTEIEENLMADARGRLAKVCDGFAPKDVFPRDAFGGMIEDLGLNKLKEQRLEFRPPKISIAEKLMLSKRQMEKLEDFSASTPHTSRHAQMNSSAALDIRGKSHTARTSQLDKPSHVRMSSGSFQSASPLGHLIKANSTSSPYQLPSSEIRPMVSSALPANHLGPASLPRVDGPHPRLDGRSDGSSHPSQVEANYSANSSFRTPTCSVQSQPVSSAKSGMDDKAPINMSVKIEGSGAGVAAFRPIVNQTTNTLPSTQHVQGSNIQAPTVGKSHADICKIVQKVLHPSFSEHSTWNSPSIDYMNKALTCQMCMHTLTEVDSILVCDACEKGFHLRCLQTTNQKGVPRGEWHCGKCLLLSNGKPLPPKYGRVMRNINAPKMSSSAAAVPSSSYKKAAASDEVSQPKVMVNGNSSMQNVPPDSISVNNSHLLSRPSGPVTVNAKEMQGNDIDSNGANTDDQISSRTCQNNLMKPSGATCVSLTSSSGGKSCDSELVELKSNDPAKSETSLSIDLQAPGNAQDGTGVSFPSNEASLPKISFENHVMPMDSKCSHGIETSNCKSDQLNEQEVLQDNLAETLTAMAGNTEQGRSSPDGLHAVDWIGDAIQVSDEKTYYKSCCINGSVHELLDYVLILFDNDKLIPSKLQVMWEDKNTRMKWVSVNRCYFPGDLPESVGRPCGLESSEVYESTRLSEIMAGLIQSPCEVLPPRKFAEESERRARSRTQPNDHLEPLYLCKCAYDPFMLISVLSYISLK</sequence>
<keyword evidence="2 4" id="KW-0863">Zinc-finger</keyword>
<feature type="domain" description="BAH" evidence="7">
    <location>
        <begin position="705"/>
        <end position="832"/>
    </location>
</feature>
<comment type="caution">
    <text evidence="8">The sequence shown here is derived from an EMBL/GenBank/DDBJ whole genome shotgun (WGS) entry which is preliminary data.</text>
</comment>
<keyword evidence="9" id="KW-1185">Reference proteome</keyword>
<dbReference type="InterPro" id="IPR043151">
    <property type="entry name" value="BAH_sf"/>
</dbReference>
<dbReference type="InterPro" id="IPR011011">
    <property type="entry name" value="Znf_FYVE_PHD"/>
</dbReference>
<dbReference type="AlphaFoldDB" id="A0A8S0SZJ0"/>
<keyword evidence="3" id="KW-0862">Zinc</keyword>
<dbReference type="PROSITE" id="PS51038">
    <property type="entry name" value="BAH"/>
    <property type="match status" value="1"/>
</dbReference>
<evidence type="ECO:0000313" key="8">
    <source>
        <dbReference type="EMBL" id="CAA2997155.1"/>
    </source>
</evidence>
<dbReference type="Gene3D" id="2.30.30.490">
    <property type="match status" value="1"/>
</dbReference>
<feature type="region of interest" description="Disordered" evidence="5">
    <location>
        <begin position="243"/>
        <end position="307"/>
    </location>
</feature>
<feature type="compositionally biased region" description="Polar residues" evidence="5">
    <location>
        <begin position="270"/>
        <end position="302"/>
    </location>
</feature>
<evidence type="ECO:0000259" key="7">
    <source>
        <dbReference type="PROSITE" id="PS51038"/>
    </source>
</evidence>
<feature type="region of interest" description="Disordered" evidence="5">
    <location>
        <begin position="164"/>
        <end position="213"/>
    </location>
</feature>
<dbReference type="SMART" id="SM00249">
    <property type="entry name" value="PHD"/>
    <property type="match status" value="1"/>
</dbReference>
<gene>
    <name evidence="8" type="ORF">OLEA9_A055640</name>
</gene>
<feature type="compositionally biased region" description="Polar residues" evidence="5">
    <location>
        <begin position="191"/>
        <end position="213"/>
    </location>
</feature>
<dbReference type="PROSITE" id="PS50016">
    <property type="entry name" value="ZF_PHD_2"/>
    <property type="match status" value="1"/>
</dbReference>
<dbReference type="PROSITE" id="PS01359">
    <property type="entry name" value="ZF_PHD_1"/>
    <property type="match status" value="1"/>
</dbReference>
<dbReference type="Proteomes" id="UP000594638">
    <property type="component" value="Unassembled WGS sequence"/>
</dbReference>
<dbReference type="InterPro" id="IPR001965">
    <property type="entry name" value="Znf_PHD"/>
</dbReference>
<name>A0A8S0SZJ0_OLEEU</name>
<feature type="compositionally biased region" description="Polar residues" evidence="5">
    <location>
        <begin position="164"/>
        <end position="180"/>
    </location>
</feature>
<dbReference type="GO" id="GO:0008270">
    <property type="term" value="F:zinc ion binding"/>
    <property type="evidence" value="ECO:0007669"/>
    <property type="project" value="UniProtKB-KW"/>
</dbReference>
<dbReference type="PANTHER" id="PTHR47527:SF3">
    <property type="entry name" value="RING_FYVE_PHD ZINC FINGER SUPERFAMILY PROTEIN"/>
    <property type="match status" value="1"/>
</dbReference>
<evidence type="ECO:0000313" key="9">
    <source>
        <dbReference type="Proteomes" id="UP000594638"/>
    </source>
</evidence>
<dbReference type="GO" id="GO:0003682">
    <property type="term" value="F:chromatin binding"/>
    <property type="evidence" value="ECO:0007669"/>
    <property type="project" value="InterPro"/>
</dbReference>
<dbReference type="PANTHER" id="PTHR47527">
    <property type="entry name" value="RING/FYVE/PHD ZINC FINGER SUPERFAMILY PROTEIN"/>
    <property type="match status" value="1"/>
</dbReference>
<dbReference type="EMBL" id="CACTIH010005544">
    <property type="protein sequence ID" value="CAA2997155.1"/>
    <property type="molecule type" value="Genomic_DNA"/>
</dbReference>
<dbReference type="InterPro" id="IPR019787">
    <property type="entry name" value="Znf_PHD-finger"/>
</dbReference>
<evidence type="ECO:0000256" key="4">
    <source>
        <dbReference type="PROSITE-ProRule" id="PRU00146"/>
    </source>
</evidence>
<keyword evidence="1" id="KW-0479">Metal-binding</keyword>
<feature type="compositionally biased region" description="Basic and acidic residues" evidence="5">
    <location>
        <begin position="257"/>
        <end position="269"/>
    </location>
</feature>
<dbReference type="Gramene" id="OE9A055640T8">
    <property type="protein sequence ID" value="OE9A055640C8"/>
    <property type="gene ID" value="OE9A055640"/>
</dbReference>
<dbReference type="InterPro" id="IPR001025">
    <property type="entry name" value="BAH_dom"/>
</dbReference>